<comment type="caution">
    <text evidence="3">The sequence shown here is derived from an EMBL/GenBank/DDBJ whole genome shotgun (WGS) entry which is preliminary data.</text>
</comment>
<dbReference type="Pfam" id="PF14238">
    <property type="entry name" value="DUF4340"/>
    <property type="match status" value="2"/>
</dbReference>
<feature type="domain" description="DUF4340" evidence="2">
    <location>
        <begin position="68"/>
        <end position="172"/>
    </location>
</feature>
<feature type="chain" id="PRO_5038635665" evidence="1">
    <location>
        <begin position="24"/>
        <end position="452"/>
    </location>
</feature>
<dbReference type="InterPro" id="IPR025641">
    <property type="entry name" value="DUF4340"/>
</dbReference>
<feature type="signal peptide" evidence="1">
    <location>
        <begin position="1"/>
        <end position="23"/>
    </location>
</feature>
<proteinExistence type="predicted"/>
<evidence type="ECO:0000256" key="1">
    <source>
        <dbReference type="SAM" id="SignalP"/>
    </source>
</evidence>
<sequence length="452" mass="51203">MKRQKKLGILTAVLILCIAAAVALSRMDFEEKMTGTQTTIIDVDSSEITALSWKYEEEVSFRYEDEEWINTEDEEMPVNQELLGEIAENLSNITSDKRVEEADSLSMYGLSEPAYTITIEADKTYELSIGDETFTDGEIYLSAGDEYVYLTDAGLVDEISYNLYDLVQEEEIPEMESISSISIDKASAAELVYKENSSYCYSDAYTYYLKDGETYQNLDNDNAKAAFDTLTGFSWEECVDYYADDGELKTYGLDEPDAAVTVSYTEEEGETQEFAYEVAAAEESYYARIRDSRMVYRISQEVYDTAVQASYEELKPDEVILLDWDTVDSVDLELDGSLYTIEVESRGDDDYDYTFQGEDIAFGDVLSELSSITSSEDLEEQPKLGDNKEELVLTFHRNTEEYAEVELIFYQYDGSCCIPVLDQVQLDAVGRSEVVSLKEAINSVILDSEKEE</sequence>
<name>A0A9D2PMK9_9FIRM</name>
<evidence type="ECO:0000313" key="4">
    <source>
        <dbReference type="Proteomes" id="UP000823886"/>
    </source>
</evidence>
<accession>A0A9D2PMK9</accession>
<organism evidence="3 4">
    <name type="scientific">Candidatus Blautia merdavium</name>
    <dbReference type="NCBI Taxonomy" id="2838494"/>
    <lineage>
        <taxon>Bacteria</taxon>
        <taxon>Bacillati</taxon>
        <taxon>Bacillota</taxon>
        <taxon>Clostridia</taxon>
        <taxon>Lachnospirales</taxon>
        <taxon>Lachnospiraceae</taxon>
        <taxon>Blautia</taxon>
    </lineage>
</organism>
<reference evidence="3" key="2">
    <citation type="submission" date="2021-04" db="EMBL/GenBank/DDBJ databases">
        <authorList>
            <person name="Gilroy R."/>
        </authorList>
    </citation>
    <scope>NUCLEOTIDE SEQUENCE</scope>
    <source>
        <strain evidence="3">ChiBcec2-3848</strain>
    </source>
</reference>
<feature type="domain" description="DUF4340" evidence="2">
    <location>
        <begin position="218"/>
        <end position="378"/>
    </location>
</feature>
<dbReference type="AlphaFoldDB" id="A0A9D2PMK9"/>
<reference evidence="3" key="1">
    <citation type="journal article" date="2021" name="PeerJ">
        <title>Extensive microbial diversity within the chicken gut microbiome revealed by metagenomics and culture.</title>
        <authorList>
            <person name="Gilroy R."/>
            <person name="Ravi A."/>
            <person name="Getino M."/>
            <person name="Pursley I."/>
            <person name="Horton D.L."/>
            <person name="Alikhan N.F."/>
            <person name="Baker D."/>
            <person name="Gharbi K."/>
            <person name="Hall N."/>
            <person name="Watson M."/>
            <person name="Adriaenssens E.M."/>
            <person name="Foster-Nyarko E."/>
            <person name="Jarju S."/>
            <person name="Secka A."/>
            <person name="Antonio M."/>
            <person name="Oren A."/>
            <person name="Chaudhuri R.R."/>
            <person name="La Ragione R."/>
            <person name="Hildebrand F."/>
            <person name="Pallen M.J."/>
        </authorList>
    </citation>
    <scope>NUCLEOTIDE SEQUENCE</scope>
    <source>
        <strain evidence="3">ChiBcec2-3848</strain>
    </source>
</reference>
<gene>
    <name evidence="3" type="ORF">H9753_06450</name>
</gene>
<keyword evidence="1" id="KW-0732">Signal</keyword>
<protein>
    <submittedName>
        <fullName evidence="3">DUF4340 domain-containing protein</fullName>
    </submittedName>
</protein>
<dbReference type="Proteomes" id="UP000823886">
    <property type="component" value="Unassembled WGS sequence"/>
</dbReference>
<evidence type="ECO:0000313" key="3">
    <source>
        <dbReference type="EMBL" id="HJC63241.1"/>
    </source>
</evidence>
<evidence type="ECO:0000259" key="2">
    <source>
        <dbReference type="Pfam" id="PF14238"/>
    </source>
</evidence>
<dbReference type="EMBL" id="DWVZ01000082">
    <property type="protein sequence ID" value="HJC63241.1"/>
    <property type="molecule type" value="Genomic_DNA"/>
</dbReference>